<evidence type="ECO:0000313" key="2">
    <source>
        <dbReference type="EMBL" id="MBB3965333.1"/>
    </source>
</evidence>
<dbReference type="AlphaFoldDB" id="A0A7W6GB66"/>
<dbReference type="Proteomes" id="UP000582090">
    <property type="component" value="Unassembled WGS sequence"/>
</dbReference>
<reference evidence="2 3" key="1">
    <citation type="submission" date="2020-08" db="EMBL/GenBank/DDBJ databases">
        <title>Genomic Encyclopedia of Type Strains, Phase IV (KMG-IV): sequencing the most valuable type-strain genomes for metagenomic binning, comparative biology and taxonomic classification.</title>
        <authorList>
            <person name="Goeker M."/>
        </authorList>
    </citation>
    <scope>NUCLEOTIDE SEQUENCE [LARGE SCALE GENOMIC DNA]</scope>
    <source>
        <strain evidence="2 3">DSM 26575</strain>
    </source>
</reference>
<protein>
    <submittedName>
        <fullName evidence="2">Uncharacterized protein</fullName>
    </submittedName>
</protein>
<evidence type="ECO:0000313" key="3">
    <source>
        <dbReference type="Proteomes" id="UP000582090"/>
    </source>
</evidence>
<dbReference type="EMBL" id="JACIDW010000009">
    <property type="protein sequence ID" value="MBB3965333.1"/>
    <property type="molecule type" value="Genomic_DNA"/>
</dbReference>
<proteinExistence type="predicted"/>
<name>A0A7W6GB66_9HYPH</name>
<sequence length="140" mass="14847">MRFFKTCLLLTLCALSTAAPSRADDYKAVSNTAMSITGDIAMDDFSITFETGDELSFSNLVADNFVVDGERVPASVYRVADPSDPELLNGNRLCGSGPVTYVANWSAGEGLSVIAVFTGSRAPKSSDGMCASYTFEEGTE</sequence>
<evidence type="ECO:0000256" key="1">
    <source>
        <dbReference type="SAM" id="SignalP"/>
    </source>
</evidence>
<feature type="signal peptide" evidence="1">
    <location>
        <begin position="1"/>
        <end position="23"/>
    </location>
</feature>
<dbReference type="RefSeq" id="WP_183900903.1">
    <property type="nucleotide sequence ID" value="NZ_JACIDW010000009.1"/>
</dbReference>
<comment type="caution">
    <text evidence="2">The sequence shown here is derived from an EMBL/GenBank/DDBJ whole genome shotgun (WGS) entry which is preliminary data.</text>
</comment>
<keyword evidence="1" id="KW-0732">Signal</keyword>
<organism evidence="2 3">
    <name type="scientific">Rhizobium metallidurans</name>
    <dbReference type="NCBI Taxonomy" id="1265931"/>
    <lineage>
        <taxon>Bacteria</taxon>
        <taxon>Pseudomonadati</taxon>
        <taxon>Pseudomonadota</taxon>
        <taxon>Alphaproteobacteria</taxon>
        <taxon>Hyphomicrobiales</taxon>
        <taxon>Rhizobiaceae</taxon>
        <taxon>Rhizobium/Agrobacterium group</taxon>
        <taxon>Rhizobium</taxon>
    </lineage>
</organism>
<accession>A0A7W6GB66</accession>
<gene>
    <name evidence="2" type="ORF">GGQ67_003006</name>
</gene>
<keyword evidence="3" id="KW-1185">Reference proteome</keyword>
<feature type="chain" id="PRO_5030799297" evidence="1">
    <location>
        <begin position="24"/>
        <end position="140"/>
    </location>
</feature>